<dbReference type="EMBL" id="ALPT02000034">
    <property type="protein sequence ID" value="KGA97220.1"/>
    <property type="molecule type" value="Genomic_DNA"/>
</dbReference>
<proteinExistence type="predicted"/>
<evidence type="ECO:0000313" key="2">
    <source>
        <dbReference type="Proteomes" id="UP000002754"/>
    </source>
</evidence>
<accession>A0A094XEN3</accession>
<sequence>MPLFVMNENRTIRIVAQLENVVKENLLTFDSLHQTLTAVVIGYAGVLRNPLFQTTCKGVKEE</sequence>
<keyword evidence="2" id="KW-1185">Reference proteome</keyword>
<comment type="caution">
    <text evidence="1">The sequence shown here is derived from an EMBL/GenBank/DDBJ whole genome shotgun (WGS) entry which is preliminary data.</text>
</comment>
<organism evidence="1 2">
    <name type="scientific">Alkalihalobacillus alcalophilus ATCC 27647 = CGMCC 1.3604</name>
    <dbReference type="NCBI Taxonomy" id="1218173"/>
    <lineage>
        <taxon>Bacteria</taxon>
        <taxon>Bacillati</taxon>
        <taxon>Bacillota</taxon>
        <taxon>Bacilli</taxon>
        <taxon>Bacillales</taxon>
        <taxon>Bacillaceae</taxon>
        <taxon>Alkalihalobacillus</taxon>
    </lineage>
</organism>
<name>A0A094XEN3_ALKAL</name>
<dbReference type="Proteomes" id="UP000002754">
    <property type="component" value="Unassembled WGS sequence"/>
</dbReference>
<gene>
    <name evidence="1" type="ORF">BALCAV_0211470</name>
</gene>
<reference evidence="1 2" key="1">
    <citation type="journal article" date="2014" name="Genome Announc.">
        <title>Draft Genome Sequence of Bacillus alcalophilus AV1934, a Classic Alkaliphile Isolated from Human Feces in 1934.</title>
        <authorList>
            <person name="Attie O."/>
            <person name="Jayaprakash A."/>
            <person name="Shah H."/>
            <person name="Paulsen I.T."/>
            <person name="Morino M."/>
            <person name="Takahashi Y."/>
            <person name="Narumi I."/>
            <person name="Sachidanandam R."/>
            <person name="Satoh K."/>
            <person name="Ito M."/>
            <person name="Krulwich T.A."/>
        </authorList>
    </citation>
    <scope>NUCLEOTIDE SEQUENCE [LARGE SCALE GENOMIC DNA]</scope>
    <source>
        <strain evidence="1 2">AV1934</strain>
    </source>
</reference>
<dbReference type="STRING" id="1218173.BALCAV_0211470"/>
<protein>
    <submittedName>
        <fullName evidence="1">Uncharacterized protein</fullName>
    </submittedName>
</protein>
<dbReference type="AlphaFoldDB" id="A0A094XEN3"/>
<evidence type="ECO:0000313" key="1">
    <source>
        <dbReference type="EMBL" id="KGA97220.1"/>
    </source>
</evidence>